<dbReference type="PROSITE" id="PS50146">
    <property type="entry name" value="DAGK"/>
    <property type="match status" value="1"/>
</dbReference>
<proteinExistence type="predicted"/>
<evidence type="ECO:0000259" key="5">
    <source>
        <dbReference type="PROSITE" id="PS50146"/>
    </source>
</evidence>
<dbReference type="GO" id="GO:0016301">
    <property type="term" value="F:kinase activity"/>
    <property type="evidence" value="ECO:0007669"/>
    <property type="project" value="UniProtKB-KW"/>
</dbReference>
<organism evidence="6 7">
    <name type="scientific">Faunimonas pinastri</name>
    <dbReference type="NCBI Taxonomy" id="1855383"/>
    <lineage>
        <taxon>Bacteria</taxon>
        <taxon>Pseudomonadati</taxon>
        <taxon>Pseudomonadota</taxon>
        <taxon>Alphaproteobacteria</taxon>
        <taxon>Hyphomicrobiales</taxon>
        <taxon>Afifellaceae</taxon>
        <taxon>Faunimonas</taxon>
    </lineage>
</organism>
<evidence type="ECO:0000256" key="4">
    <source>
        <dbReference type="ARBA" id="ARBA00022840"/>
    </source>
</evidence>
<gene>
    <name evidence="6" type="ORF">SAMN05216548_10488</name>
</gene>
<dbReference type="GO" id="GO:0005524">
    <property type="term" value="F:ATP binding"/>
    <property type="evidence" value="ECO:0007669"/>
    <property type="project" value="UniProtKB-KW"/>
</dbReference>
<dbReference type="Gene3D" id="3.40.50.10330">
    <property type="entry name" value="Probable inorganic polyphosphate/atp-NAD kinase, domain 1"/>
    <property type="match status" value="1"/>
</dbReference>
<dbReference type="Gene3D" id="2.60.200.40">
    <property type="match status" value="1"/>
</dbReference>
<evidence type="ECO:0000256" key="3">
    <source>
        <dbReference type="ARBA" id="ARBA00022777"/>
    </source>
</evidence>
<dbReference type="OrthoDB" id="9815110at2"/>
<dbReference type="Proteomes" id="UP000199647">
    <property type="component" value="Unassembled WGS sequence"/>
</dbReference>
<dbReference type="InterPro" id="IPR045540">
    <property type="entry name" value="YegS/DAGK_C"/>
</dbReference>
<evidence type="ECO:0000256" key="1">
    <source>
        <dbReference type="ARBA" id="ARBA00022679"/>
    </source>
</evidence>
<accession>A0A1H9FFM8</accession>
<dbReference type="InterPro" id="IPR050187">
    <property type="entry name" value="Lipid_Phosphate_FormReg"/>
</dbReference>
<keyword evidence="3 6" id="KW-0418">Kinase</keyword>
<sequence length="305" mass="33131">MSEDSCPRPMKLTVVLNTNAGTLRGLETQRTITRLRAIFEEAGHEVAFESHAGREAIEAVAVHCRDRTCEGLIIGGGDGSVSAAARAAAGGEVALGILPLGTMNLFARSLGIPLELEASARALAWGTTDHVDIAEVNGRFFVHHVTLGLHPRMIALRERMKYGSRMGKILANIQALRTALRKPPALHAKIRVDGQVIHRRTAAIVVSNNLFGPGHLPFADDPRQGRLGLYVSNSRKWSDLLQLSATVAVGDMAQSPLLERWDGREVEITLDKPRVASVDGEIVKLRPPLHVRIHAGGLKIIQPRR</sequence>
<keyword evidence="2" id="KW-0547">Nucleotide-binding</keyword>
<dbReference type="InterPro" id="IPR001206">
    <property type="entry name" value="Diacylglycerol_kinase_cat_dom"/>
</dbReference>
<evidence type="ECO:0000313" key="6">
    <source>
        <dbReference type="EMBL" id="SEQ36118.1"/>
    </source>
</evidence>
<dbReference type="Pfam" id="PF19279">
    <property type="entry name" value="YegS_C"/>
    <property type="match status" value="1"/>
</dbReference>
<keyword evidence="1" id="KW-0808">Transferase</keyword>
<dbReference type="EMBL" id="FOFG01000004">
    <property type="protein sequence ID" value="SEQ36118.1"/>
    <property type="molecule type" value="Genomic_DNA"/>
</dbReference>
<dbReference type="PANTHER" id="PTHR12358:SF54">
    <property type="entry name" value="SPHINGOSINE KINASE RELATED PROTEIN"/>
    <property type="match status" value="1"/>
</dbReference>
<protein>
    <submittedName>
        <fullName evidence="6">Diacylglycerol kinase family enzyme</fullName>
    </submittedName>
</protein>
<dbReference type="SUPFAM" id="SSF111331">
    <property type="entry name" value="NAD kinase/diacylglycerol kinase-like"/>
    <property type="match status" value="1"/>
</dbReference>
<evidence type="ECO:0000256" key="2">
    <source>
        <dbReference type="ARBA" id="ARBA00022741"/>
    </source>
</evidence>
<dbReference type="STRING" id="1855383.SAMN05216548_10488"/>
<dbReference type="InterPro" id="IPR016064">
    <property type="entry name" value="NAD/diacylglycerol_kinase_sf"/>
</dbReference>
<keyword evidence="7" id="KW-1185">Reference proteome</keyword>
<dbReference type="AlphaFoldDB" id="A0A1H9FFM8"/>
<dbReference type="Pfam" id="PF00781">
    <property type="entry name" value="DAGK_cat"/>
    <property type="match status" value="1"/>
</dbReference>
<feature type="domain" description="DAGKc" evidence="5">
    <location>
        <begin position="7"/>
        <end position="140"/>
    </location>
</feature>
<dbReference type="PANTHER" id="PTHR12358">
    <property type="entry name" value="SPHINGOSINE KINASE"/>
    <property type="match status" value="1"/>
</dbReference>
<evidence type="ECO:0000313" key="7">
    <source>
        <dbReference type="Proteomes" id="UP000199647"/>
    </source>
</evidence>
<keyword evidence="4" id="KW-0067">ATP-binding</keyword>
<dbReference type="RefSeq" id="WP_143061902.1">
    <property type="nucleotide sequence ID" value="NZ_FOFG01000004.1"/>
</dbReference>
<name>A0A1H9FFM8_9HYPH</name>
<dbReference type="SMART" id="SM00046">
    <property type="entry name" value="DAGKc"/>
    <property type="match status" value="1"/>
</dbReference>
<dbReference type="InterPro" id="IPR017438">
    <property type="entry name" value="ATP-NAD_kinase_N"/>
</dbReference>
<reference evidence="6 7" key="1">
    <citation type="submission" date="2016-10" db="EMBL/GenBank/DDBJ databases">
        <authorList>
            <person name="de Groot N.N."/>
        </authorList>
    </citation>
    <scope>NUCLEOTIDE SEQUENCE [LARGE SCALE GENOMIC DNA]</scope>
    <source>
        <strain evidence="6 7">A52C2</strain>
    </source>
</reference>